<comment type="caution">
    <text evidence="1">The sequence shown here is derived from an EMBL/GenBank/DDBJ whole genome shotgun (WGS) entry which is preliminary data.</text>
</comment>
<sequence length="54" mass="6376">MLFRLSAYKIFKNYFTDGDAGNRFLINHKSICRERLFLVKKLVISKLVVWLAVV</sequence>
<accession>A0A369QSU2</accession>
<protein>
    <submittedName>
        <fullName evidence="1">Uncharacterized protein</fullName>
    </submittedName>
</protein>
<organism evidence="1 2">
    <name type="scientific">Adhaeribacter pallidiroseus</name>
    <dbReference type="NCBI Taxonomy" id="2072847"/>
    <lineage>
        <taxon>Bacteria</taxon>
        <taxon>Pseudomonadati</taxon>
        <taxon>Bacteroidota</taxon>
        <taxon>Cytophagia</taxon>
        <taxon>Cytophagales</taxon>
        <taxon>Hymenobacteraceae</taxon>
        <taxon>Adhaeribacter</taxon>
    </lineage>
</organism>
<evidence type="ECO:0000313" key="2">
    <source>
        <dbReference type="Proteomes" id="UP000253919"/>
    </source>
</evidence>
<dbReference type="EMBL" id="QASA01000001">
    <property type="protein sequence ID" value="RDC65238.1"/>
    <property type="molecule type" value="Genomic_DNA"/>
</dbReference>
<gene>
    <name evidence="1" type="ORF">AHMF7616_03868</name>
</gene>
<proteinExistence type="predicted"/>
<reference evidence="1 2" key="1">
    <citation type="submission" date="2018-04" db="EMBL/GenBank/DDBJ databases">
        <title>Adhaeribacter sp. HMF7616 genome sequencing and assembly.</title>
        <authorList>
            <person name="Kang H."/>
            <person name="Kang J."/>
            <person name="Cha I."/>
            <person name="Kim H."/>
            <person name="Joh K."/>
        </authorList>
    </citation>
    <scope>NUCLEOTIDE SEQUENCE [LARGE SCALE GENOMIC DNA]</scope>
    <source>
        <strain evidence="1 2">HMF7616</strain>
    </source>
</reference>
<dbReference type="Proteomes" id="UP000253919">
    <property type="component" value="Unassembled WGS sequence"/>
</dbReference>
<dbReference type="AlphaFoldDB" id="A0A369QSU2"/>
<name>A0A369QSU2_9BACT</name>
<evidence type="ECO:0000313" key="1">
    <source>
        <dbReference type="EMBL" id="RDC65238.1"/>
    </source>
</evidence>
<keyword evidence="2" id="KW-1185">Reference proteome</keyword>